<dbReference type="AlphaFoldDB" id="A0AAV3P524"/>
<name>A0AAV3P524_LITER</name>
<dbReference type="Proteomes" id="UP001454036">
    <property type="component" value="Unassembled WGS sequence"/>
</dbReference>
<comment type="caution">
    <text evidence="2">The sequence shown here is derived from an EMBL/GenBank/DDBJ whole genome shotgun (WGS) entry which is preliminary data.</text>
</comment>
<proteinExistence type="predicted"/>
<keyword evidence="3" id="KW-1185">Reference proteome</keyword>
<gene>
    <name evidence="2" type="ORF">LIER_06503</name>
</gene>
<protein>
    <submittedName>
        <fullName evidence="2">Uncharacterized protein</fullName>
    </submittedName>
</protein>
<reference evidence="2 3" key="1">
    <citation type="submission" date="2024-01" db="EMBL/GenBank/DDBJ databases">
        <title>The complete chloroplast genome sequence of Lithospermum erythrorhizon: insights into the phylogenetic relationship among Boraginaceae species and the maternal lineages of purple gromwells.</title>
        <authorList>
            <person name="Okada T."/>
            <person name="Watanabe K."/>
        </authorList>
    </citation>
    <scope>NUCLEOTIDE SEQUENCE [LARGE SCALE GENOMIC DNA]</scope>
</reference>
<sequence length="76" mass="8196">MSSGNRVVSDSSSGEDYGSSNESSKGFVDEEYNMEDDDTLFEMNVDDGAEEDGLSFNHTGLFSEKLSGGTGLQIRN</sequence>
<evidence type="ECO:0000313" key="2">
    <source>
        <dbReference type="EMBL" id="GAA0146584.1"/>
    </source>
</evidence>
<dbReference type="EMBL" id="BAABME010000951">
    <property type="protein sequence ID" value="GAA0146584.1"/>
    <property type="molecule type" value="Genomic_DNA"/>
</dbReference>
<evidence type="ECO:0000313" key="3">
    <source>
        <dbReference type="Proteomes" id="UP001454036"/>
    </source>
</evidence>
<organism evidence="2 3">
    <name type="scientific">Lithospermum erythrorhizon</name>
    <name type="common">Purple gromwell</name>
    <name type="synonym">Lithospermum officinale var. erythrorhizon</name>
    <dbReference type="NCBI Taxonomy" id="34254"/>
    <lineage>
        <taxon>Eukaryota</taxon>
        <taxon>Viridiplantae</taxon>
        <taxon>Streptophyta</taxon>
        <taxon>Embryophyta</taxon>
        <taxon>Tracheophyta</taxon>
        <taxon>Spermatophyta</taxon>
        <taxon>Magnoliopsida</taxon>
        <taxon>eudicotyledons</taxon>
        <taxon>Gunneridae</taxon>
        <taxon>Pentapetalae</taxon>
        <taxon>asterids</taxon>
        <taxon>lamiids</taxon>
        <taxon>Boraginales</taxon>
        <taxon>Boraginaceae</taxon>
        <taxon>Boraginoideae</taxon>
        <taxon>Lithospermeae</taxon>
        <taxon>Lithospermum</taxon>
    </lineage>
</organism>
<accession>A0AAV3P524</accession>
<evidence type="ECO:0000256" key="1">
    <source>
        <dbReference type="SAM" id="MobiDB-lite"/>
    </source>
</evidence>
<feature type="compositionally biased region" description="Low complexity" evidence="1">
    <location>
        <begin position="1"/>
        <end position="24"/>
    </location>
</feature>
<feature type="region of interest" description="Disordered" evidence="1">
    <location>
        <begin position="1"/>
        <end position="34"/>
    </location>
</feature>